<name>A0A182R1L6_ANOFN</name>
<dbReference type="InterPro" id="IPR020837">
    <property type="entry name" value="Fibrinogen_CS"/>
</dbReference>
<dbReference type="CDD" id="cd00087">
    <property type="entry name" value="FReD"/>
    <property type="match status" value="1"/>
</dbReference>
<accession>A0A182R1L6</accession>
<dbReference type="InterPro" id="IPR036056">
    <property type="entry name" value="Fibrinogen-like_C"/>
</dbReference>
<dbReference type="SUPFAM" id="SSF56496">
    <property type="entry name" value="Fibrinogen C-terminal domain-like"/>
    <property type="match status" value="1"/>
</dbReference>
<dbReference type="Gene3D" id="3.90.215.10">
    <property type="entry name" value="Gamma Fibrinogen, chain A, domain 1"/>
    <property type="match status" value="1"/>
</dbReference>
<evidence type="ECO:0000256" key="1">
    <source>
        <dbReference type="ARBA" id="ARBA00023157"/>
    </source>
</evidence>
<evidence type="ECO:0000259" key="3">
    <source>
        <dbReference type="PROSITE" id="PS51406"/>
    </source>
</evidence>
<dbReference type="VEuPathDB" id="VectorBase:AFUN000054"/>
<dbReference type="GO" id="GO:0005615">
    <property type="term" value="C:extracellular space"/>
    <property type="evidence" value="ECO:0007669"/>
    <property type="project" value="TreeGrafter"/>
</dbReference>
<dbReference type="STRING" id="62324.A0A182R1L6"/>
<keyword evidence="2" id="KW-0732">Signal</keyword>
<feature type="signal peptide" evidence="2">
    <location>
        <begin position="1"/>
        <end position="19"/>
    </location>
</feature>
<dbReference type="PROSITE" id="PS00514">
    <property type="entry name" value="FIBRINOGEN_C_1"/>
    <property type="match status" value="1"/>
</dbReference>
<organism evidence="4">
    <name type="scientific">Anopheles funestus</name>
    <name type="common">African malaria mosquito</name>
    <dbReference type="NCBI Taxonomy" id="62324"/>
    <lineage>
        <taxon>Eukaryota</taxon>
        <taxon>Metazoa</taxon>
        <taxon>Ecdysozoa</taxon>
        <taxon>Arthropoda</taxon>
        <taxon>Hexapoda</taxon>
        <taxon>Insecta</taxon>
        <taxon>Pterygota</taxon>
        <taxon>Neoptera</taxon>
        <taxon>Endopterygota</taxon>
        <taxon>Diptera</taxon>
        <taxon>Nematocera</taxon>
        <taxon>Culicoidea</taxon>
        <taxon>Culicidae</taxon>
        <taxon>Anophelinae</taxon>
        <taxon>Anopheles</taxon>
    </lineage>
</organism>
<dbReference type="PANTHER" id="PTHR19143">
    <property type="entry name" value="FIBRINOGEN/TENASCIN/ANGIOPOEITIN"/>
    <property type="match status" value="1"/>
</dbReference>
<sequence>MALKVGLCLLCIFLVPVLCDESCFKRSESFLSKLGMEISIMEKGITELSAFTKDVVWNTIQMEMRVRQLKMEMEAFRQTSMAAMKTEKAPEPTISSAAAAAAAAAASASAMAQATSAAAAGPSSGLSSNGAISSSTCSLQQLLQDQFKGNVLIEIKAAPSSSSPAEETVPIVKEKMTRLGDLESCSQANTTGIYRLMLGGNRTMDVLCDAEFDKGGWVVIQHRFNGSEEFYRNWTDYENGFGNFNDEFWLGNRKIYLLTAEKPREIAFVMEDFEGNKGIARYGTFKLGDYTEKYTLKSLGPFSGTAGDSLSRNVGSKFSTYDMDNDKSSSHCAQLYVGGWWYDDCHLSNLNGKYMKGTSTIYAKSMCWSSFKGFYYSLKTSRIMVRF</sequence>
<evidence type="ECO:0000313" key="4">
    <source>
        <dbReference type="EnsemblMetazoa" id="AFUN000054-PA"/>
    </source>
</evidence>
<feature type="chain" id="PRO_5021398092" description="Fibrinogen C-terminal domain-containing protein" evidence="2">
    <location>
        <begin position="20"/>
        <end position="387"/>
    </location>
</feature>
<dbReference type="PANTHER" id="PTHR19143:SF327">
    <property type="entry name" value="FI21813P1-RELATED"/>
    <property type="match status" value="1"/>
</dbReference>
<dbReference type="Pfam" id="PF00147">
    <property type="entry name" value="Fibrinogen_C"/>
    <property type="match status" value="1"/>
</dbReference>
<dbReference type="PROSITE" id="PS51406">
    <property type="entry name" value="FIBRINOGEN_C_2"/>
    <property type="match status" value="1"/>
</dbReference>
<evidence type="ECO:0000256" key="2">
    <source>
        <dbReference type="SAM" id="SignalP"/>
    </source>
</evidence>
<dbReference type="InterPro" id="IPR050373">
    <property type="entry name" value="Fibrinogen_C-term_domain"/>
</dbReference>
<proteinExistence type="predicted"/>
<dbReference type="AlphaFoldDB" id="A0A182R1L6"/>
<dbReference type="EnsemblMetazoa" id="AFUN000054-RA">
    <property type="protein sequence ID" value="AFUN000054-PA"/>
    <property type="gene ID" value="AFUN000054"/>
</dbReference>
<dbReference type="SMART" id="SM00186">
    <property type="entry name" value="FBG"/>
    <property type="match status" value="1"/>
</dbReference>
<keyword evidence="1" id="KW-1015">Disulfide bond</keyword>
<dbReference type="VEuPathDB" id="VectorBase:AFUN2_006975"/>
<reference evidence="4" key="1">
    <citation type="submission" date="2020-05" db="UniProtKB">
        <authorList>
            <consortium name="EnsemblMetazoa"/>
        </authorList>
    </citation>
    <scope>IDENTIFICATION</scope>
    <source>
        <strain evidence="4">FUMOZ</strain>
    </source>
</reference>
<dbReference type="InterPro" id="IPR014716">
    <property type="entry name" value="Fibrinogen_a/b/g_C_1"/>
</dbReference>
<protein>
    <recommendedName>
        <fullName evidence="3">Fibrinogen C-terminal domain-containing protein</fullName>
    </recommendedName>
</protein>
<dbReference type="InterPro" id="IPR002181">
    <property type="entry name" value="Fibrinogen_a/b/g_C_dom"/>
</dbReference>
<feature type="domain" description="Fibrinogen C-terminal" evidence="3">
    <location>
        <begin position="176"/>
        <end position="387"/>
    </location>
</feature>